<dbReference type="Proteomes" id="UP000756346">
    <property type="component" value="Unassembled WGS sequence"/>
</dbReference>
<accession>A0A9P8YIS9</accession>
<dbReference type="GeneID" id="70178116"/>
<keyword evidence="2" id="KW-1185">Reference proteome</keyword>
<name>A0A9P8YIS9_9PEZI</name>
<sequence>MRARHARPHPATWSSLHEAKSLLDLIFGVKQSISQAGRILGPPPPEALSSATLQGCRVARPPKSHVCSGFYRRTLDACLFSERVGCMIAFCKKRLPLHALELSSGSLRSRLTRLVYGAPNKSQLHVNDVRVSRDSSHCRGHCHTYTRIPLLPHTYTPTELAHTQG</sequence>
<evidence type="ECO:0000313" key="1">
    <source>
        <dbReference type="EMBL" id="KAH7040793.1"/>
    </source>
</evidence>
<dbReference type="AlphaFoldDB" id="A0A9P8YIS9"/>
<evidence type="ECO:0000313" key="2">
    <source>
        <dbReference type="Proteomes" id="UP000756346"/>
    </source>
</evidence>
<proteinExistence type="predicted"/>
<protein>
    <submittedName>
        <fullName evidence="1">Uncharacterized protein</fullName>
    </submittedName>
</protein>
<comment type="caution">
    <text evidence="1">The sequence shown here is derived from an EMBL/GenBank/DDBJ whole genome shotgun (WGS) entry which is preliminary data.</text>
</comment>
<dbReference type="RefSeq" id="XP_046018848.1">
    <property type="nucleotide sequence ID" value="XM_046148570.1"/>
</dbReference>
<gene>
    <name evidence="1" type="ORF">B0I36DRAFT_15397</name>
</gene>
<dbReference type="EMBL" id="JAGTJQ010000001">
    <property type="protein sequence ID" value="KAH7040793.1"/>
    <property type="molecule type" value="Genomic_DNA"/>
</dbReference>
<organism evidence="1 2">
    <name type="scientific">Microdochium trichocladiopsis</name>
    <dbReference type="NCBI Taxonomy" id="1682393"/>
    <lineage>
        <taxon>Eukaryota</taxon>
        <taxon>Fungi</taxon>
        <taxon>Dikarya</taxon>
        <taxon>Ascomycota</taxon>
        <taxon>Pezizomycotina</taxon>
        <taxon>Sordariomycetes</taxon>
        <taxon>Xylariomycetidae</taxon>
        <taxon>Xylariales</taxon>
        <taxon>Microdochiaceae</taxon>
        <taxon>Microdochium</taxon>
    </lineage>
</organism>
<reference evidence="1" key="1">
    <citation type="journal article" date="2021" name="Nat. Commun.">
        <title>Genetic determinants of endophytism in the Arabidopsis root mycobiome.</title>
        <authorList>
            <person name="Mesny F."/>
            <person name="Miyauchi S."/>
            <person name="Thiergart T."/>
            <person name="Pickel B."/>
            <person name="Atanasova L."/>
            <person name="Karlsson M."/>
            <person name="Huettel B."/>
            <person name="Barry K.W."/>
            <person name="Haridas S."/>
            <person name="Chen C."/>
            <person name="Bauer D."/>
            <person name="Andreopoulos W."/>
            <person name="Pangilinan J."/>
            <person name="LaButti K."/>
            <person name="Riley R."/>
            <person name="Lipzen A."/>
            <person name="Clum A."/>
            <person name="Drula E."/>
            <person name="Henrissat B."/>
            <person name="Kohler A."/>
            <person name="Grigoriev I.V."/>
            <person name="Martin F.M."/>
            <person name="Hacquard S."/>
        </authorList>
    </citation>
    <scope>NUCLEOTIDE SEQUENCE</scope>
    <source>
        <strain evidence="1">MPI-CAGE-CH-0230</strain>
    </source>
</reference>